<dbReference type="GO" id="GO:0016628">
    <property type="term" value="F:oxidoreductase activity, acting on the CH-CH group of donors, NAD or NADP as acceptor"/>
    <property type="evidence" value="ECO:0007669"/>
    <property type="project" value="InterPro"/>
</dbReference>
<dbReference type="RefSeq" id="WP_121065056.1">
    <property type="nucleotide sequence ID" value="NZ_RBIQ01000007.1"/>
</dbReference>
<organism evidence="3 4">
    <name type="scientific">Maribacter vaceletii</name>
    <dbReference type="NCBI Taxonomy" id="1206816"/>
    <lineage>
        <taxon>Bacteria</taxon>
        <taxon>Pseudomonadati</taxon>
        <taxon>Bacteroidota</taxon>
        <taxon>Flavobacteriia</taxon>
        <taxon>Flavobacteriales</taxon>
        <taxon>Flavobacteriaceae</taxon>
        <taxon>Maribacter</taxon>
    </lineage>
</organism>
<evidence type="ECO:0000313" key="3">
    <source>
        <dbReference type="EMBL" id="RKR15193.1"/>
    </source>
</evidence>
<dbReference type="SUPFAM" id="SSF50129">
    <property type="entry name" value="GroES-like"/>
    <property type="match status" value="1"/>
</dbReference>
<dbReference type="Gene3D" id="3.90.180.10">
    <property type="entry name" value="Medium-chain alcohol dehydrogenases, catalytic domain"/>
    <property type="match status" value="1"/>
</dbReference>
<dbReference type="InterPro" id="IPR036291">
    <property type="entry name" value="NAD(P)-bd_dom_sf"/>
</dbReference>
<dbReference type="SMART" id="SM00829">
    <property type="entry name" value="PKS_ER"/>
    <property type="match status" value="1"/>
</dbReference>
<evidence type="ECO:0000259" key="2">
    <source>
        <dbReference type="SMART" id="SM00829"/>
    </source>
</evidence>
<dbReference type="OrthoDB" id="9805663at2"/>
<dbReference type="Pfam" id="PF00107">
    <property type="entry name" value="ADH_zinc_N"/>
    <property type="match status" value="1"/>
</dbReference>
<dbReference type="Proteomes" id="UP000269412">
    <property type="component" value="Unassembled WGS sequence"/>
</dbReference>
<protein>
    <recommendedName>
        <fullName evidence="2">Enoyl reductase (ER) domain-containing protein</fullName>
    </recommendedName>
</protein>
<gene>
    <name evidence="3" type="ORF">CLV91_1275</name>
</gene>
<keyword evidence="1" id="KW-0560">Oxidoreductase</keyword>
<dbReference type="InterPro" id="IPR013149">
    <property type="entry name" value="ADH-like_C"/>
</dbReference>
<proteinExistence type="predicted"/>
<feature type="domain" description="Enoyl reductase (ER)" evidence="2">
    <location>
        <begin position="14"/>
        <end position="329"/>
    </location>
</feature>
<keyword evidence="4" id="KW-1185">Reference proteome</keyword>
<name>A0A495EF86_9FLAO</name>
<dbReference type="InterPro" id="IPR011032">
    <property type="entry name" value="GroES-like_sf"/>
</dbReference>
<dbReference type="AlphaFoldDB" id="A0A495EF86"/>
<dbReference type="Pfam" id="PF16884">
    <property type="entry name" value="ADH_N_2"/>
    <property type="match status" value="1"/>
</dbReference>
<evidence type="ECO:0000313" key="4">
    <source>
        <dbReference type="Proteomes" id="UP000269412"/>
    </source>
</evidence>
<comment type="caution">
    <text evidence="3">The sequence shown here is derived from an EMBL/GenBank/DDBJ whole genome shotgun (WGS) entry which is preliminary data.</text>
</comment>
<sequence length="333" mass="36277">MKNTKVILANRPKGEIEDTNFDIKTEELKEIKEGEILIEIHDISLDPAIRGWMNEGTTYIKGIEIGAVVRTFSAGKIIQSKNPKFKEGDYVSGLLGAQNYCISNGEGLSHINISGSKLSHHLGILGMPGMTAYFGLLKSGEPVSGDVVYISGAAGIVGSTVGQIAKIKGCTVIGSAGSDAKCKFLLEECGFDYAINYKTEDIDQQLKKYAPNGVHIYYDNVGGPTLDIALLNLARGARVVICGAISQYNDMANIYGPKNYMKIVTARGKMNGIIVFDYVEQWPSAVKEIAEWINDGQIKVKEHTVLGLENFSKTLQMLYTGENFGKLILNIHS</sequence>
<reference evidence="3 4" key="1">
    <citation type="submission" date="2018-10" db="EMBL/GenBank/DDBJ databases">
        <title>Genomic Encyclopedia of Archaeal and Bacterial Type Strains, Phase II (KMG-II): from individual species to whole genera.</title>
        <authorList>
            <person name="Goeker M."/>
        </authorList>
    </citation>
    <scope>NUCLEOTIDE SEQUENCE [LARGE SCALE GENOMIC DNA]</scope>
    <source>
        <strain evidence="3 4">DSM 25230</strain>
    </source>
</reference>
<dbReference type="PANTHER" id="PTHR43205">
    <property type="entry name" value="PROSTAGLANDIN REDUCTASE"/>
    <property type="match status" value="1"/>
</dbReference>
<evidence type="ECO:0000256" key="1">
    <source>
        <dbReference type="ARBA" id="ARBA00023002"/>
    </source>
</evidence>
<dbReference type="InterPro" id="IPR020843">
    <property type="entry name" value="ER"/>
</dbReference>
<dbReference type="FunFam" id="3.40.50.720:FF:000121">
    <property type="entry name" value="Prostaglandin reductase 2"/>
    <property type="match status" value="1"/>
</dbReference>
<accession>A0A495EF86</accession>
<dbReference type="InterPro" id="IPR045010">
    <property type="entry name" value="MDR_fam"/>
</dbReference>
<dbReference type="PANTHER" id="PTHR43205:SF42">
    <property type="entry name" value="ALCOHOL DEHYDROGENASE, ZINC-CONTAINING (AFU_ORTHOLOGUE AFUA_7G04530)"/>
    <property type="match status" value="1"/>
</dbReference>
<dbReference type="InterPro" id="IPR041694">
    <property type="entry name" value="ADH_N_2"/>
</dbReference>
<dbReference type="CDD" id="cd05288">
    <property type="entry name" value="PGDH"/>
    <property type="match status" value="1"/>
</dbReference>
<dbReference type="Gene3D" id="3.40.50.720">
    <property type="entry name" value="NAD(P)-binding Rossmann-like Domain"/>
    <property type="match status" value="1"/>
</dbReference>
<dbReference type="EMBL" id="RBIQ01000007">
    <property type="protein sequence ID" value="RKR15193.1"/>
    <property type="molecule type" value="Genomic_DNA"/>
</dbReference>
<dbReference type="SUPFAM" id="SSF51735">
    <property type="entry name" value="NAD(P)-binding Rossmann-fold domains"/>
    <property type="match status" value="1"/>
</dbReference>